<organism evidence="1 2">
    <name type="scientific">Racocetra fulgida</name>
    <dbReference type="NCBI Taxonomy" id="60492"/>
    <lineage>
        <taxon>Eukaryota</taxon>
        <taxon>Fungi</taxon>
        <taxon>Fungi incertae sedis</taxon>
        <taxon>Mucoromycota</taxon>
        <taxon>Glomeromycotina</taxon>
        <taxon>Glomeromycetes</taxon>
        <taxon>Diversisporales</taxon>
        <taxon>Gigasporaceae</taxon>
        <taxon>Racocetra</taxon>
    </lineage>
</organism>
<evidence type="ECO:0000313" key="2">
    <source>
        <dbReference type="Proteomes" id="UP000789396"/>
    </source>
</evidence>
<keyword evidence="2" id="KW-1185">Reference proteome</keyword>
<comment type="caution">
    <text evidence="1">The sequence shown here is derived from an EMBL/GenBank/DDBJ whole genome shotgun (WGS) entry which is preliminary data.</text>
</comment>
<accession>A0A9N9BZL7</accession>
<dbReference type="AlphaFoldDB" id="A0A9N9BZL7"/>
<protein>
    <submittedName>
        <fullName evidence="1">18826_t:CDS:1</fullName>
    </submittedName>
</protein>
<dbReference type="EMBL" id="CAJVPZ010007365">
    <property type="protein sequence ID" value="CAG8585444.1"/>
    <property type="molecule type" value="Genomic_DNA"/>
</dbReference>
<gene>
    <name evidence="1" type="ORF">RFULGI_LOCUS6022</name>
</gene>
<dbReference type="Proteomes" id="UP000789396">
    <property type="component" value="Unassembled WGS sequence"/>
</dbReference>
<reference evidence="1" key="1">
    <citation type="submission" date="2021-06" db="EMBL/GenBank/DDBJ databases">
        <authorList>
            <person name="Kallberg Y."/>
            <person name="Tangrot J."/>
            <person name="Rosling A."/>
        </authorList>
    </citation>
    <scope>NUCLEOTIDE SEQUENCE</scope>
    <source>
        <strain evidence="1">IN212</strain>
    </source>
</reference>
<evidence type="ECO:0000313" key="1">
    <source>
        <dbReference type="EMBL" id="CAG8585444.1"/>
    </source>
</evidence>
<name>A0A9N9BZL7_9GLOM</name>
<proteinExistence type="predicted"/>
<sequence>MEKLAKLMEQIAVSINNRPQEFNNSCCQNGHIAWDCPNQDNPISN</sequence>